<sequence length="136" mass="12757">MLDTASAEAPPSKVSATTRRDVSKVSISSPAHSATRPAQGTAGALLVWVAGADVAGACVEVEAGGDEAGRVVLGAAVVAALLVAGVGGVLDGVGAHEEVGVGDGHDGDGAAEDGGHVGVGLAGDSGALDVRVGAGL</sequence>
<accession>A0A1C0ARS9</accession>
<comment type="caution">
    <text evidence="2">The sequence shown here is derived from an EMBL/GenBank/DDBJ whole genome shotgun (WGS) entry which is preliminary data.</text>
</comment>
<dbReference type="EMBL" id="MBQD01000003">
    <property type="protein sequence ID" value="OCL36992.1"/>
    <property type="molecule type" value="Genomic_DNA"/>
</dbReference>
<evidence type="ECO:0000256" key="1">
    <source>
        <dbReference type="SAM" id="MobiDB-lite"/>
    </source>
</evidence>
<keyword evidence="3" id="KW-1185">Reference proteome</keyword>
<evidence type="ECO:0000313" key="3">
    <source>
        <dbReference type="Proteomes" id="UP000093501"/>
    </source>
</evidence>
<dbReference type="Proteomes" id="UP000093501">
    <property type="component" value="Unassembled WGS sequence"/>
</dbReference>
<reference evidence="3" key="1">
    <citation type="submission" date="2016-07" db="EMBL/GenBank/DDBJ databases">
        <authorList>
            <person name="Florea S."/>
            <person name="Webb J.S."/>
            <person name="Jaromczyk J."/>
            <person name="Schardl C.L."/>
        </authorList>
    </citation>
    <scope>NUCLEOTIDE SEQUENCE [LARGE SCALE GENOMIC DNA]</scope>
    <source>
        <strain evidence="3">IPBSL-7</strain>
    </source>
</reference>
<protein>
    <submittedName>
        <fullName evidence="2">Uncharacterized protein</fullName>
    </submittedName>
</protein>
<feature type="region of interest" description="Disordered" evidence="1">
    <location>
        <begin position="1"/>
        <end position="38"/>
    </location>
</feature>
<feature type="compositionally biased region" description="Polar residues" evidence="1">
    <location>
        <begin position="25"/>
        <end position="38"/>
    </location>
</feature>
<dbReference type="RefSeq" id="WP_068749666.1">
    <property type="nucleotide sequence ID" value="NZ_LR214441.1"/>
</dbReference>
<proteinExistence type="predicted"/>
<organism evidence="2 3">
    <name type="scientific">Tessaracoccus lapidicaptus</name>
    <dbReference type="NCBI Taxonomy" id="1427523"/>
    <lineage>
        <taxon>Bacteria</taxon>
        <taxon>Bacillati</taxon>
        <taxon>Actinomycetota</taxon>
        <taxon>Actinomycetes</taxon>
        <taxon>Propionibacteriales</taxon>
        <taxon>Propionibacteriaceae</taxon>
        <taxon>Tessaracoccus</taxon>
    </lineage>
</organism>
<name>A0A1C0ARS9_9ACTN</name>
<evidence type="ECO:0000313" key="2">
    <source>
        <dbReference type="EMBL" id="OCL36992.1"/>
    </source>
</evidence>
<gene>
    <name evidence="2" type="ORF">BCR15_12030</name>
</gene>
<dbReference type="AlphaFoldDB" id="A0A1C0ARS9"/>